<accession>A0A2S9JMT5</accession>
<reference evidence="1 2" key="1">
    <citation type="submission" date="2018-02" db="EMBL/GenBank/DDBJ databases">
        <title>The draft genome of Sphingobacterium gobiense H7.</title>
        <authorList>
            <person name="Li L."/>
            <person name="Liu L."/>
            <person name="Zhang X."/>
            <person name="Wang T."/>
            <person name="Liang L."/>
        </authorList>
    </citation>
    <scope>NUCLEOTIDE SEQUENCE [LARGE SCALE GENOMIC DNA]</scope>
    <source>
        <strain evidence="1 2">ACCC 05757</strain>
    </source>
</reference>
<dbReference type="Proteomes" id="UP000238642">
    <property type="component" value="Unassembled WGS sequence"/>
</dbReference>
<keyword evidence="2" id="KW-1185">Reference proteome</keyword>
<sequence>MNNEQTLQTFIRYEFIETLIEGLFMICRLDKSYWMPDTVLRHSYETHGSFFRPDTIGFNKAIGYFNNCYMPQEFELEAYKLVYLDDEERKNPMTVIFQLWETYNLPHVRDALYWWLVVSMDYTSADDSRGDDYLIEFHTHLQRVIEAAHLIYIWNMDKWPALYP</sequence>
<dbReference type="OrthoDB" id="702681at2"/>
<evidence type="ECO:0000313" key="1">
    <source>
        <dbReference type="EMBL" id="PRD54309.1"/>
    </source>
</evidence>
<dbReference type="AlphaFoldDB" id="A0A2S9JMT5"/>
<evidence type="ECO:0000313" key="2">
    <source>
        <dbReference type="Proteomes" id="UP000238642"/>
    </source>
</evidence>
<comment type="caution">
    <text evidence="1">The sequence shown here is derived from an EMBL/GenBank/DDBJ whole genome shotgun (WGS) entry which is preliminary data.</text>
</comment>
<protein>
    <submittedName>
        <fullName evidence="1">Uncharacterized protein</fullName>
    </submittedName>
</protein>
<dbReference type="EMBL" id="PVBS01000002">
    <property type="protein sequence ID" value="PRD54309.1"/>
    <property type="molecule type" value="Genomic_DNA"/>
</dbReference>
<proteinExistence type="predicted"/>
<gene>
    <name evidence="1" type="ORF">C5749_12625</name>
</gene>
<dbReference type="RefSeq" id="WP_105726530.1">
    <property type="nucleotide sequence ID" value="NZ_PVBS01000002.1"/>
</dbReference>
<name>A0A2S9JMT5_9SPHI</name>
<organism evidence="1 2">
    <name type="scientific">Sphingobacterium gobiense</name>
    <dbReference type="NCBI Taxonomy" id="1382456"/>
    <lineage>
        <taxon>Bacteria</taxon>
        <taxon>Pseudomonadati</taxon>
        <taxon>Bacteroidota</taxon>
        <taxon>Sphingobacteriia</taxon>
        <taxon>Sphingobacteriales</taxon>
        <taxon>Sphingobacteriaceae</taxon>
        <taxon>Sphingobacterium</taxon>
    </lineage>
</organism>